<dbReference type="EMBL" id="JABBVZ010000004">
    <property type="protein sequence ID" value="NMP21163.1"/>
    <property type="molecule type" value="Genomic_DNA"/>
</dbReference>
<evidence type="ECO:0000313" key="3">
    <source>
        <dbReference type="Proteomes" id="UP000533476"/>
    </source>
</evidence>
<comment type="caution">
    <text evidence="2">The sequence shown here is derived from an EMBL/GenBank/DDBJ whole genome shotgun (WGS) entry which is preliminary data.</text>
</comment>
<accession>A0A7Y0L172</accession>
<keyword evidence="1" id="KW-0175">Coiled coil</keyword>
<dbReference type="InterPro" id="IPR054688">
    <property type="entry name" value="CD1247_N"/>
</dbReference>
<name>A0A7Y0L172_9FIRM</name>
<proteinExistence type="predicted"/>
<dbReference type="RefSeq" id="WP_169096217.1">
    <property type="nucleotide sequence ID" value="NZ_JABBVZ010000004.1"/>
</dbReference>
<evidence type="ECO:0000256" key="1">
    <source>
        <dbReference type="SAM" id="Coils"/>
    </source>
</evidence>
<dbReference type="AlphaFoldDB" id="A0A7Y0L172"/>
<reference evidence="2 3" key="1">
    <citation type="submission" date="2020-04" db="EMBL/GenBank/DDBJ databases">
        <authorList>
            <person name="Zhang R."/>
            <person name="Schippers A."/>
        </authorList>
    </citation>
    <scope>NUCLEOTIDE SEQUENCE [LARGE SCALE GENOMIC DNA]</scope>
    <source>
        <strain evidence="2 3">DSM 109850</strain>
    </source>
</reference>
<feature type="coiled-coil region" evidence="1">
    <location>
        <begin position="1"/>
        <end position="71"/>
    </location>
</feature>
<protein>
    <recommendedName>
        <fullName evidence="4">AraC family transcriptional regulator</fullName>
    </recommendedName>
</protein>
<dbReference type="NCBIfam" id="NF045650">
    <property type="entry name" value="CD1247_Nterm"/>
    <property type="match status" value="1"/>
</dbReference>
<gene>
    <name evidence="2" type="ORF">HIJ39_02160</name>
</gene>
<dbReference type="Proteomes" id="UP000533476">
    <property type="component" value="Unassembled WGS sequence"/>
</dbReference>
<evidence type="ECO:0008006" key="4">
    <source>
        <dbReference type="Google" id="ProtNLM"/>
    </source>
</evidence>
<evidence type="ECO:0000313" key="2">
    <source>
        <dbReference type="EMBL" id="NMP21163.1"/>
    </source>
</evidence>
<sequence length="157" mass="18124">MAELRRRVSQLASRAERMDLRERGREGQILADMVEVLRELTLDVEEVAENQEELEEYVEEIDSDLMSLEEDVYLGDDDDEDTDLFDSADDDDVSYIELECPVCELESSYNEALFNEDGIQLTCPHCGNVVFDSDEDYLVVDDEGDWVTDDDEEELFD</sequence>
<keyword evidence="3" id="KW-1185">Reference proteome</keyword>
<organism evidence="2 3">
    <name type="scientific">Sulfobacillus harzensis</name>
    <dbReference type="NCBI Taxonomy" id="2729629"/>
    <lineage>
        <taxon>Bacteria</taxon>
        <taxon>Bacillati</taxon>
        <taxon>Bacillota</taxon>
        <taxon>Clostridia</taxon>
        <taxon>Eubacteriales</taxon>
        <taxon>Clostridiales Family XVII. Incertae Sedis</taxon>
        <taxon>Sulfobacillus</taxon>
    </lineage>
</organism>